<dbReference type="PANTHER" id="PTHR13778:SF47">
    <property type="entry name" value="LIPOPOLYSACCHARIDE 1,3-GALACTOSYLTRANSFERASE"/>
    <property type="match status" value="1"/>
</dbReference>
<evidence type="ECO:0000256" key="1">
    <source>
        <dbReference type="ARBA" id="ARBA00022676"/>
    </source>
</evidence>
<dbReference type="SUPFAM" id="SSF53448">
    <property type="entry name" value="Nucleotide-diphospho-sugar transferases"/>
    <property type="match status" value="1"/>
</dbReference>
<keyword evidence="3" id="KW-0479">Metal-binding</keyword>
<evidence type="ECO:0000313" key="5">
    <source>
        <dbReference type="Proteomes" id="UP000013085"/>
    </source>
</evidence>
<reference evidence="4 5" key="1">
    <citation type="submission" date="2013-01" db="EMBL/GenBank/DDBJ databases">
        <title>The Genome Sequence of Clostridium clostridioforme 90A8.</title>
        <authorList>
            <consortium name="The Broad Institute Genome Sequencing Platform"/>
            <person name="Earl A."/>
            <person name="Ward D."/>
            <person name="Feldgarden M."/>
            <person name="Gevers D."/>
            <person name="Courvalin P."/>
            <person name="Lambert T."/>
            <person name="Walker B."/>
            <person name="Young S.K."/>
            <person name="Zeng Q."/>
            <person name="Gargeya S."/>
            <person name="Fitzgerald M."/>
            <person name="Haas B."/>
            <person name="Abouelleil A."/>
            <person name="Alvarado L."/>
            <person name="Arachchi H.M."/>
            <person name="Berlin A.M."/>
            <person name="Chapman S.B."/>
            <person name="Dewar J."/>
            <person name="Goldberg J."/>
            <person name="Griggs A."/>
            <person name="Gujja S."/>
            <person name="Hansen M."/>
            <person name="Howarth C."/>
            <person name="Imamovic A."/>
            <person name="Larimer J."/>
            <person name="McCowan C."/>
            <person name="Murphy C."/>
            <person name="Neiman D."/>
            <person name="Pearson M."/>
            <person name="Priest M."/>
            <person name="Roberts A."/>
            <person name="Saif S."/>
            <person name="Shea T."/>
            <person name="Sisk P."/>
            <person name="Sykes S."/>
            <person name="Wortman J."/>
            <person name="Nusbaum C."/>
            <person name="Birren B."/>
        </authorList>
    </citation>
    <scope>NUCLEOTIDE SEQUENCE [LARGE SCALE GENOMIC DNA]</scope>
    <source>
        <strain evidence="4 5">90A8</strain>
    </source>
</reference>
<evidence type="ECO:0000256" key="3">
    <source>
        <dbReference type="ARBA" id="ARBA00022723"/>
    </source>
</evidence>
<dbReference type="HOGENOM" id="CLU_050833_0_2_9"/>
<dbReference type="InterPro" id="IPR002495">
    <property type="entry name" value="Glyco_trans_8"/>
</dbReference>
<dbReference type="GO" id="GO:0046872">
    <property type="term" value="F:metal ion binding"/>
    <property type="evidence" value="ECO:0007669"/>
    <property type="project" value="UniProtKB-KW"/>
</dbReference>
<keyword evidence="2 4" id="KW-0808">Transferase</keyword>
<evidence type="ECO:0000256" key="2">
    <source>
        <dbReference type="ARBA" id="ARBA00022679"/>
    </source>
</evidence>
<dbReference type="CDD" id="cd04194">
    <property type="entry name" value="GT8_A4GalT_like"/>
    <property type="match status" value="1"/>
</dbReference>
<accession>A0A0E2HAG7</accession>
<dbReference type="Gene3D" id="3.90.550.10">
    <property type="entry name" value="Spore Coat Polysaccharide Biosynthesis Protein SpsA, Chain A"/>
    <property type="match status" value="1"/>
</dbReference>
<organism evidence="4 5">
    <name type="scientific">[Clostridium] clostridioforme 90A8</name>
    <dbReference type="NCBI Taxonomy" id="999408"/>
    <lineage>
        <taxon>Bacteria</taxon>
        <taxon>Bacillati</taxon>
        <taxon>Bacillota</taxon>
        <taxon>Clostridia</taxon>
        <taxon>Lachnospirales</taxon>
        <taxon>Lachnospiraceae</taxon>
        <taxon>Enterocloster</taxon>
    </lineage>
</organism>
<comment type="caution">
    <text evidence="4">The sequence shown here is derived from an EMBL/GenBank/DDBJ whole genome shotgun (WGS) entry which is preliminary data.</text>
</comment>
<dbReference type="PATRIC" id="fig|999408.3.peg.2843"/>
<dbReference type="InterPro" id="IPR050748">
    <property type="entry name" value="Glycosyltrans_8_dom-fam"/>
</dbReference>
<dbReference type="GO" id="GO:0016757">
    <property type="term" value="F:glycosyltransferase activity"/>
    <property type="evidence" value="ECO:0007669"/>
    <property type="project" value="UniProtKB-KW"/>
</dbReference>
<dbReference type="Proteomes" id="UP000013085">
    <property type="component" value="Unassembled WGS sequence"/>
</dbReference>
<dbReference type="InterPro" id="IPR029044">
    <property type="entry name" value="Nucleotide-diphossugar_trans"/>
</dbReference>
<dbReference type="RefSeq" id="WP_002595912.1">
    <property type="nucleotide sequence ID" value="NZ_KB851021.1"/>
</dbReference>
<dbReference type="Pfam" id="PF01501">
    <property type="entry name" value="Glyco_transf_8"/>
    <property type="match status" value="1"/>
</dbReference>
<protein>
    <submittedName>
        <fullName evidence="4">Glycosyltransferase</fullName>
    </submittedName>
</protein>
<keyword evidence="1" id="KW-0328">Glycosyltransferase</keyword>
<proteinExistence type="predicted"/>
<gene>
    <name evidence="4" type="ORF">HMPREF1090_02629</name>
</gene>
<dbReference type="EMBL" id="AGYR01000029">
    <property type="protein sequence ID" value="ENZ13734.1"/>
    <property type="molecule type" value="Genomic_DNA"/>
</dbReference>
<dbReference type="PANTHER" id="PTHR13778">
    <property type="entry name" value="GLYCOSYLTRANSFERASE 8 DOMAIN-CONTAINING PROTEIN"/>
    <property type="match status" value="1"/>
</dbReference>
<dbReference type="AlphaFoldDB" id="A0A0E2HAG7"/>
<sequence length="339" mass="39371">MDWNTETVNIIYASNDGYAGHLAASLYSLLDNNRNIPRMDIYILSVGMSEAYLERLADVAGAFCRGLHVAELGNLRERFDYEVDTRGFDISAMGRLFAPKVLPDCVRKALYLDCDTIVNGSIRPLYEAELGSHLVGMVMEPTVYREMKDAIGMEKDEPYYNSGVLLMDLEAWRDQDVLGQLLEFYRSHQGSLFACDQDTINGALRGRIMPLPVRYNYFTNYRYFRYRTLASMCGAYRSVGEDEYRQAGKAPVIIHYLGDERPWIAGNHNHFRRLYEYYLDKTPWKGTPKQEGKRLYMQMWWVFNHVSLICPAFRLWISRRLGMRLVDSRRRQKTFGSGK</sequence>
<evidence type="ECO:0000313" key="4">
    <source>
        <dbReference type="EMBL" id="ENZ13734.1"/>
    </source>
</evidence>
<name>A0A0E2HAG7_9FIRM</name>